<dbReference type="InterPro" id="IPR013786">
    <property type="entry name" value="AcylCoA_DH/ox_N"/>
</dbReference>
<dbReference type="PANTHER" id="PTHR43884:SF12">
    <property type="entry name" value="ISOVALERYL-COA DEHYDROGENASE, MITOCHONDRIAL-RELATED"/>
    <property type="match status" value="1"/>
</dbReference>
<dbReference type="PIRSF" id="PIRSF016578">
    <property type="entry name" value="HsaA"/>
    <property type="match status" value="1"/>
</dbReference>
<feature type="domain" description="Acyl-CoA dehydrogenase C-terminal" evidence="3">
    <location>
        <begin position="248"/>
        <end position="388"/>
    </location>
</feature>
<evidence type="ECO:0000259" key="3">
    <source>
        <dbReference type="Pfam" id="PF08028"/>
    </source>
</evidence>
<dbReference type="Gene3D" id="1.10.540.10">
    <property type="entry name" value="Acyl-CoA dehydrogenase/oxidase, N-terminal domain"/>
    <property type="match status" value="1"/>
</dbReference>
<dbReference type="InterPro" id="IPR046373">
    <property type="entry name" value="Acyl-CoA_Oxase/DH_mid-dom_sf"/>
</dbReference>
<name>A0A1H1JF93_9BURK</name>
<dbReference type="AlphaFoldDB" id="A0A1H1JF93"/>
<dbReference type="SUPFAM" id="SSF47203">
    <property type="entry name" value="Acyl-CoA dehydrogenase C-terminal domain-like"/>
    <property type="match status" value="1"/>
</dbReference>
<dbReference type="EMBL" id="FNKP01000003">
    <property type="protein sequence ID" value="SDR48662.1"/>
    <property type="molecule type" value="Genomic_DNA"/>
</dbReference>
<evidence type="ECO:0000256" key="1">
    <source>
        <dbReference type="ARBA" id="ARBA00023002"/>
    </source>
</evidence>
<gene>
    <name evidence="4" type="ORF">SAMN05443245_6252</name>
</gene>
<dbReference type="InterPro" id="IPR009100">
    <property type="entry name" value="AcylCoA_DH/oxidase_NM_dom_sf"/>
</dbReference>
<evidence type="ECO:0000313" key="5">
    <source>
        <dbReference type="Proteomes" id="UP000183487"/>
    </source>
</evidence>
<evidence type="ECO:0000313" key="4">
    <source>
        <dbReference type="EMBL" id="SDR48662.1"/>
    </source>
</evidence>
<sequence length="414" mass="44421">MSELFEAPVLHAEPPVPEAPEVEALLDAAVALSERLSAEAAQADRERRLPFAAMQTLRDTRLTALRVPREFGGAGADWQTVARIFISLAKGDPNVAQAFLGHFVFIERLRLMGSVAQQRRLLPLAANGALFGAAAAERGGRFRGEMATRLRSANGHFVLDGVKHYSTGALYADVLKIRALDENGEMVAALVPADRVGIERIDDWDGMGQRGTASGTTLLHSVPIHTDEVMRMQPWLSRPHHTGAAAQILHCAIEVGIGQAALADAAWWAKNRARAVKESGIDSASQDPYVLHTIGRIAARIHAAEAIVDEAAIALDIAADSRFAGAADEHVHAAAVAASIATAQAKIVSTQAALEVTKTMFDAGGAAMTTRAQNFDRHWRNARTHTTHDPVAYKCRAVGNYVVNHAPPPLTFSY</sequence>
<accession>A0A1H1JF93</accession>
<proteinExistence type="predicted"/>
<dbReference type="SUPFAM" id="SSF56645">
    <property type="entry name" value="Acyl-CoA dehydrogenase NM domain-like"/>
    <property type="match status" value="1"/>
</dbReference>
<dbReference type="Proteomes" id="UP000183487">
    <property type="component" value="Unassembled WGS sequence"/>
</dbReference>
<dbReference type="RefSeq" id="WP_083380164.1">
    <property type="nucleotide sequence ID" value="NZ_FNKP01000003.1"/>
</dbReference>
<reference evidence="5" key="1">
    <citation type="submission" date="2016-10" db="EMBL/GenBank/DDBJ databases">
        <authorList>
            <person name="Varghese N."/>
            <person name="Submissions S."/>
        </authorList>
    </citation>
    <scope>NUCLEOTIDE SEQUENCE [LARGE SCALE GENOMIC DNA]</scope>
    <source>
        <strain evidence="5">GAS106B</strain>
    </source>
</reference>
<dbReference type="InterPro" id="IPR036250">
    <property type="entry name" value="AcylCo_DH-like_C"/>
</dbReference>
<dbReference type="Pfam" id="PF08028">
    <property type="entry name" value="Acyl-CoA_dh_2"/>
    <property type="match status" value="1"/>
</dbReference>
<dbReference type="InterPro" id="IPR013107">
    <property type="entry name" value="Acyl-CoA_DH_C"/>
</dbReference>
<feature type="domain" description="Acyl-CoA dehydrogenase/oxidase N-terminal" evidence="2">
    <location>
        <begin position="22"/>
        <end position="128"/>
    </location>
</feature>
<dbReference type="PANTHER" id="PTHR43884">
    <property type="entry name" value="ACYL-COA DEHYDROGENASE"/>
    <property type="match status" value="1"/>
</dbReference>
<keyword evidence="1" id="KW-0560">Oxidoreductase</keyword>
<organism evidence="4 5">
    <name type="scientific">Paraburkholderia fungorum</name>
    <dbReference type="NCBI Taxonomy" id="134537"/>
    <lineage>
        <taxon>Bacteria</taxon>
        <taxon>Pseudomonadati</taxon>
        <taxon>Pseudomonadota</taxon>
        <taxon>Betaproteobacteria</taxon>
        <taxon>Burkholderiales</taxon>
        <taxon>Burkholderiaceae</taxon>
        <taxon>Paraburkholderia</taxon>
    </lineage>
</organism>
<dbReference type="GO" id="GO:0006552">
    <property type="term" value="P:L-leucine catabolic process"/>
    <property type="evidence" value="ECO:0007669"/>
    <property type="project" value="TreeGrafter"/>
</dbReference>
<protein>
    <submittedName>
        <fullName evidence="4">Acyl-CoA dehydrogenase</fullName>
    </submittedName>
</protein>
<dbReference type="GO" id="GO:0008470">
    <property type="term" value="F:3-methylbutanoyl-CoA dehydrogenase activity"/>
    <property type="evidence" value="ECO:0007669"/>
    <property type="project" value="TreeGrafter"/>
</dbReference>
<dbReference type="Gene3D" id="2.40.110.10">
    <property type="entry name" value="Butyryl-CoA Dehydrogenase, subunit A, domain 2"/>
    <property type="match status" value="1"/>
</dbReference>
<dbReference type="Pfam" id="PF02771">
    <property type="entry name" value="Acyl-CoA_dh_N"/>
    <property type="match status" value="1"/>
</dbReference>
<dbReference type="OrthoDB" id="571684at2"/>
<dbReference type="GO" id="GO:0050660">
    <property type="term" value="F:flavin adenine dinucleotide binding"/>
    <property type="evidence" value="ECO:0007669"/>
    <property type="project" value="InterPro"/>
</dbReference>
<keyword evidence="5" id="KW-1185">Reference proteome</keyword>
<evidence type="ECO:0000259" key="2">
    <source>
        <dbReference type="Pfam" id="PF02771"/>
    </source>
</evidence>
<dbReference type="Gene3D" id="1.20.140.10">
    <property type="entry name" value="Butyryl-CoA Dehydrogenase, subunit A, domain 3"/>
    <property type="match status" value="1"/>
</dbReference>
<dbReference type="InterPro" id="IPR037069">
    <property type="entry name" value="AcylCoA_DH/ox_N_sf"/>
</dbReference>